<dbReference type="GO" id="GO:0060271">
    <property type="term" value="P:cilium assembly"/>
    <property type="evidence" value="ECO:0007669"/>
    <property type="project" value="TreeGrafter"/>
</dbReference>
<dbReference type="KEGG" id="btab:109037979"/>
<dbReference type="InterPro" id="IPR019734">
    <property type="entry name" value="TPR_rpt"/>
</dbReference>
<dbReference type="Pfam" id="PF10300">
    <property type="entry name" value="Iml2-TPR_39"/>
    <property type="match status" value="1"/>
</dbReference>
<protein>
    <recommendedName>
        <fullName evidence="3">Tetratricopeptide repeat protein 39C</fullName>
    </recommendedName>
</protein>
<dbReference type="PANTHER" id="PTHR31859:SF1">
    <property type="entry name" value="TETRATRICOPEPTIDE REPEAT PROTEIN 39C"/>
    <property type="match status" value="1"/>
</dbReference>
<dbReference type="InterPro" id="IPR019412">
    <property type="entry name" value="IML2/TPR_39"/>
</dbReference>
<keyword evidence="2" id="KW-1185">Reference proteome</keyword>
<organism evidence="1 2">
    <name type="scientific">Bemisia tabaci</name>
    <name type="common">Sweetpotato whitefly</name>
    <name type="synonym">Aleurodes tabaci</name>
    <dbReference type="NCBI Taxonomy" id="7038"/>
    <lineage>
        <taxon>Eukaryota</taxon>
        <taxon>Metazoa</taxon>
        <taxon>Ecdysozoa</taxon>
        <taxon>Arthropoda</taxon>
        <taxon>Hexapoda</taxon>
        <taxon>Insecta</taxon>
        <taxon>Pterygota</taxon>
        <taxon>Neoptera</taxon>
        <taxon>Paraneoptera</taxon>
        <taxon>Hemiptera</taxon>
        <taxon>Sternorrhyncha</taxon>
        <taxon>Aleyrodoidea</taxon>
        <taxon>Aleyrodidae</taxon>
        <taxon>Aleyrodinae</taxon>
        <taxon>Bemisia</taxon>
    </lineage>
</organism>
<dbReference type="AlphaFoldDB" id="A0A9P0AEV9"/>
<dbReference type="Proteomes" id="UP001152759">
    <property type="component" value="Chromosome 4"/>
</dbReference>
<proteinExistence type="predicted"/>
<dbReference type="Gene3D" id="1.25.40.10">
    <property type="entry name" value="Tetratricopeptide repeat domain"/>
    <property type="match status" value="1"/>
</dbReference>
<evidence type="ECO:0000313" key="1">
    <source>
        <dbReference type="EMBL" id="CAH0389082.1"/>
    </source>
</evidence>
<gene>
    <name evidence="1" type="ORF">BEMITA_LOCUS7949</name>
</gene>
<dbReference type="PANTHER" id="PTHR31859">
    <property type="entry name" value="TETRATRICOPEPTIDE REPEAT PROTEIN 39 FAMILY MEMBER"/>
    <property type="match status" value="1"/>
</dbReference>
<name>A0A9P0AEV9_BEMTA</name>
<dbReference type="SMART" id="SM00028">
    <property type="entry name" value="TPR"/>
    <property type="match status" value="2"/>
</dbReference>
<dbReference type="SUPFAM" id="SSF48452">
    <property type="entry name" value="TPR-like"/>
    <property type="match status" value="1"/>
</dbReference>
<reference evidence="1" key="1">
    <citation type="submission" date="2021-12" db="EMBL/GenBank/DDBJ databases">
        <authorList>
            <person name="King R."/>
        </authorList>
    </citation>
    <scope>NUCLEOTIDE SEQUENCE</scope>
</reference>
<accession>A0A9P0AEV9</accession>
<evidence type="ECO:0008006" key="3">
    <source>
        <dbReference type="Google" id="ProtNLM"/>
    </source>
</evidence>
<sequence>MDEGTSTETDDAFRSCREGYGKESDLAREGIRLVLNNKFEEAQSLFKNHAQSLQMEAAFCFVSSINALMTFEDDKLRDTLRAFQELESKCSQDNSWFESIKSKVFGVDGSTELKKLEEQIISADAQVFIALLNFLQQDISSFMKGIWVLRKAWRIYQTCYNQIFKLQSAGALSTGFTDSTWEEMCISRSQSVQTTIGDPQGRKKSCSFSGSEAGTPCTSVDPAHGYSSNFKNRFYSLFSLTSETLTHVPSIDSDEYSRLMAAVSFGYGTFQLCLSLLPASVLKVIHFLGFSSDRRKGIEALLYSKNSDDMRAPLAVLTLLWFYTIIQPIFELDGNVSTQNIQAAETLLLDAEEEFKGAALFLFFKGRIQRLKKNISKAILAYQAAIDSSPQREVKLLCLHEVGWCYLMELDWSNAYYVFNYLYLQSRWSKIFYLYLTAISAGADGFHDKASKIQADIKRNHRPSTHSPSSSKEQLEEFVWKRSNKMEPKNRFCNNLLIYEMLYLWNTLAPCSTIGKIIEDCSESRDQEPMIGLRLLVLGAALNSRGKSSEAVQSFKEVLTLRQSLPKTADDAHISAFALYELSMILLREESTRAEGKFQLQELQSSYKNYDFESRLSMKIQAALNSLKRF</sequence>
<dbReference type="InterPro" id="IPR011990">
    <property type="entry name" value="TPR-like_helical_dom_sf"/>
</dbReference>
<dbReference type="EMBL" id="OU963865">
    <property type="protein sequence ID" value="CAH0389082.1"/>
    <property type="molecule type" value="Genomic_DNA"/>
</dbReference>
<evidence type="ECO:0000313" key="2">
    <source>
        <dbReference type="Proteomes" id="UP001152759"/>
    </source>
</evidence>